<dbReference type="EMBL" id="JAARWN010000004">
    <property type="protein sequence ID" value="MBC1936091.1"/>
    <property type="molecule type" value="Genomic_DNA"/>
</dbReference>
<comment type="caution">
    <text evidence="1">The sequence shown here is derived from an EMBL/GenBank/DDBJ whole genome shotgun (WGS) entry which is preliminary data.</text>
</comment>
<reference evidence="1 2" key="1">
    <citation type="submission" date="2020-03" db="EMBL/GenBank/DDBJ databases">
        <title>Soil Listeria distribution.</title>
        <authorList>
            <person name="Liao J."/>
            <person name="Wiedmann M."/>
        </authorList>
    </citation>
    <scope>NUCLEOTIDE SEQUENCE [LARGE SCALE GENOMIC DNA]</scope>
    <source>
        <strain evidence="1 2">FSL L7-0741</strain>
    </source>
</reference>
<sequence>MKTAWRKNSIGIFVIVLLLSAFGWSMNVYAASSSYSVSGSSYIDGKASKSWKTLDQGKTYIRVNSLGGKGTPYFKLKRMITIGIDKSYGEIKVTKKGTFKFPNNADKNDNRYYLVVNVSGGKMSSSGYVLN</sequence>
<dbReference type="RefSeq" id="WP_185525877.1">
    <property type="nucleotide sequence ID" value="NZ_JAARWN010000004.1"/>
</dbReference>
<organism evidence="1 2">
    <name type="scientific">Listeria grandensis</name>
    <dbReference type="NCBI Taxonomy" id="1494963"/>
    <lineage>
        <taxon>Bacteria</taxon>
        <taxon>Bacillati</taxon>
        <taxon>Bacillota</taxon>
        <taxon>Bacilli</taxon>
        <taxon>Bacillales</taxon>
        <taxon>Listeriaceae</taxon>
        <taxon>Listeria</taxon>
    </lineage>
</organism>
<name>A0A7X0Y305_9LIST</name>
<proteinExistence type="predicted"/>
<gene>
    <name evidence="1" type="ORF">HCA69_06905</name>
</gene>
<protein>
    <submittedName>
        <fullName evidence="1">Uncharacterized protein</fullName>
    </submittedName>
</protein>
<evidence type="ECO:0000313" key="2">
    <source>
        <dbReference type="Proteomes" id="UP000535908"/>
    </source>
</evidence>
<accession>A0A7X0Y305</accession>
<dbReference type="AlphaFoldDB" id="A0A7X0Y305"/>
<dbReference type="Proteomes" id="UP000535908">
    <property type="component" value="Unassembled WGS sequence"/>
</dbReference>
<evidence type="ECO:0000313" key="1">
    <source>
        <dbReference type="EMBL" id="MBC1936091.1"/>
    </source>
</evidence>